<gene>
    <name evidence="2" type="ORF">ACFOGH_00005</name>
</gene>
<dbReference type="Pfam" id="PF15515">
    <property type="entry name" value="MvaI_BcnI"/>
    <property type="match status" value="1"/>
</dbReference>
<protein>
    <submittedName>
        <fullName evidence="2">MvaI/BcnI family restriction endonuclease</fullName>
    </submittedName>
</protein>
<keyword evidence="2" id="KW-0255">Endonuclease</keyword>
<dbReference type="InterPro" id="IPR029127">
    <property type="entry name" value="MvaI_BcnI"/>
</dbReference>
<reference evidence="3" key="1">
    <citation type="journal article" date="2019" name="Int. J. Syst. Evol. Microbiol.">
        <title>The Global Catalogue of Microorganisms (GCM) 10K type strain sequencing project: providing services to taxonomists for standard genome sequencing and annotation.</title>
        <authorList>
            <consortium name="The Broad Institute Genomics Platform"/>
            <consortium name="The Broad Institute Genome Sequencing Center for Infectious Disease"/>
            <person name="Wu L."/>
            <person name="Ma J."/>
        </authorList>
    </citation>
    <scope>NUCLEOTIDE SEQUENCE [LARGE SCALE GENOMIC DNA]</scope>
    <source>
        <strain evidence="3">KCTC 52039</strain>
    </source>
</reference>
<dbReference type="InterPro" id="IPR043004">
    <property type="entry name" value="MvaI_BcnI_cat"/>
</dbReference>
<keyword evidence="2" id="KW-0540">Nuclease</keyword>
<sequence>MKKPPSGKPGAVQCLDCGRVEAQRGSQCCGAGWIASKRLDKTGIARAYAARNGGGYTLEAELGIIPNGIAEPDFHGWEVKQYAVTNFLKMTPVNAVTLLTPEPTGGVYSADIYDFLERYGYPDQSGKPNRRNFGGIYKVGEAAHHLTTLRLEMTGYNAAKGIVTDDNGTLRLLDPADIVAAEWVFPRLLTHWLTKHAQACYVPALANKDAVEYQYSDNLHLFTGTDFLKLLKAMHDGTVYMDPSFNGITTAGNVRIERRRNQFRVNHKHLPLLYDKHEIVVA</sequence>
<evidence type="ECO:0000313" key="2">
    <source>
        <dbReference type="EMBL" id="MFC3179358.1"/>
    </source>
</evidence>
<evidence type="ECO:0000313" key="3">
    <source>
        <dbReference type="Proteomes" id="UP001595547"/>
    </source>
</evidence>
<evidence type="ECO:0000259" key="1">
    <source>
        <dbReference type="Pfam" id="PF15515"/>
    </source>
</evidence>
<dbReference type="GO" id="GO:0004519">
    <property type="term" value="F:endonuclease activity"/>
    <property type="evidence" value="ECO:0007669"/>
    <property type="project" value="UniProtKB-KW"/>
</dbReference>
<keyword evidence="2" id="KW-0378">Hydrolase</keyword>
<keyword evidence="3" id="KW-1185">Reference proteome</keyword>
<proteinExistence type="predicted"/>
<dbReference type="Gene3D" id="3.40.210.20">
    <property type="entry name" value="MvaI/BcnI restriction endonuclease, catalytic domain"/>
    <property type="match status" value="1"/>
</dbReference>
<dbReference type="Proteomes" id="UP001595547">
    <property type="component" value="Unassembled WGS sequence"/>
</dbReference>
<accession>A0ABV7IU53</accession>
<comment type="caution">
    <text evidence="2">The sequence shown here is derived from an EMBL/GenBank/DDBJ whole genome shotgun (WGS) entry which is preliminary data.</text>
</comment>
<dbReference type="EMBL" id="JBHRTO010000001">
    <property type="protein sequence ID" value="MFC3179358.1"/>
    <property type="molecule type" value="Genomic_DNA"/>
</dbReference>
<feature type="domain" description="MvaI/BcnI restriction endonuclease" evidence="1">
    <location>
        <begin position="31"/>
        <end position="274"/>
    </location>
</feature>
<organism evidence="2 3">
    <name type="scientific">Cypionkella sinensis</name>
    <dbReference type="NCBI Taxonomy" id="1756043"/>
    <lineage>
        <taxon>Bacteria</taxon>
        <taxon>Pseudomonadati</taxon>
        <taxon>Pseudomonadota</taxon>
        <taxon>Alphaproteobacteria</taxon>
        <taxon>Rhodobacterales</taxon>
        <taxon>Paracoccaceae</taxon>
        <taxon>Cypionkella</taxon>
    </lineage>
</organism>
<name>A0ABV7IU53_9RHOB</name>
<dbReference type="RefSeq" id="WP_380071007.1">
    <property type="nucleotide sequence ID" value="NZ_JBHRTO010000001.1"/>
</dbReference>